<reference evidence="1" key="1">
    <citation type="submission" date="2023-03" db="EMBL/GenBank/DDBJ databases">
        <authorList>
            <person name="Julca I."/>
        </authorList>
    </citation>
    <scope>NUCLEOTIDE SEQUENCE</scope>
</reference>
<proteinExistence type="predicted"/>
<dbReference type="Proteomes" id="UP001161247">
    <property type="component" value="Chromosome 2"/>
</dbReference>
<accession>A0AAV1CDM3</accession>
<dbReference type="AlphaFoldDB" id="A0AAV1CDM3"/>
<name>A0AAV1CDM3_OLDCO</name>
<sequence>MLSQMRRPAEYVQTKEYSREEEYVESEEVTYTNTNQGYVYKNNNATNMQMMRPYPNVVNPHHHHHHMVAPPQGQDFYGNKPQGFLNEGHYGNQAGYNNYGRPQYGVPGNGNNMYPQGNNNGFGYNRGSEVARWMGRAMDD</sequence>
<evidence type="ECO:0000313" key="2">
    <source>
        <dbReference type="Proteomes" id="UP001161247"/>
    </source>
</evidence>
<dbReference type="EMBL" id="OX459119">
    <property type="protein sequence ID" value="CAI9093030.1"/>
    <property type="molecule type" value="Genomic_DNA"/>
</dbReference>
<protein>
    <submittedName>
        <fullName evidence="1">OLC1v1028431C1</fullName>
    </submittedName>
</protein>
<organism evidence="1 2">
    <name type="scientific">Oldenlandia corymbosa var. corymbosa</name>
    <dbReference type="NCBI Taxonomy" id="529605"/>
    <lineage>
        <taxon>Eukaryota</taxon>
        <taxon>Viridiplantae</taxon>
        <taxon>Streptophyta</taxon>
        <taxon>Embryophyta</taxon>
        <taxon>Tracheophyta</taxon>
        <taxon>Spermatophyta</taxon>
        <taxon>Magnoliopsida</taxon>
        <taxon>eudicotyledons</taxon>
        <taxon>Gunneridae</taxon>
        <taxon>Pentapetalae</taxon>
        <taxon>asterids</taxon>
        <taxon>lamiids</taxon>
        <taxon>Gentianales</taxon>
        <taxon>Rubiaceae</taxon>
        <taxon>Rubioideae</taxon>
        <taxon>Spermacoceae</taxon>
        <taxon>Hedyotis-Oldenlandia complex</taxon>
        <taxon>Oldenlandia</taxon>
    </lineage>
</organism>
<evidence type="ECO:0000313" key="1">
    <source>
        <dbReference type="EMBL" id="CAI9093030.1"/>
    </source>
</evidence>
<gene>
    <name evidence="1" type="ORF">OLC1_LOCUS4551</name>
</gene>
<keyword evidence="2" id="KW-1185">Reference proteome</keyword>